<feature type="region of interest" description="Disordered" evidence="1">
    <location>
        <begin position="226"/>
        <end position="256"/>
    </location>
</feature>
<protein>
    <submittedName>
        <fullName evidence="3">Uncharacterized protein</fullName>
    </submittedName>
</protein>
<proteinExistence type="predicted"/>
<keyword evidence="2" id="KW-0472">Membrane</keyword>
<feature type="transmembrane region" description="Helical" evidence="2">
    <location>
        <begin position="192"/>
        <end position="218"/>
    </location>
</feature>
<sequence>MYSIDSPLIDIKVVALMRCLLAFLLAAGSAIVIKAAEVPCFAPDGVTVAPNDSFVPCNKLGITQQGIHSSCCLLDSDASGAGGRDLCAASGLCINGGIVRREYCTDPTWTSPACVKVCIDAQWGGSTNGTTELTPCTDGTSTFCCGHNNLTCCGTKWAFTVPVQQSVVGSNSTNTTTTIFETVTAPPAPATVAAIAGGLGGSLGIAILIAIGLAVMLFRERRRRHESAQRYPPSEPTLNNQGPTNGPPQLGDFRRTSFIPSGAPTVVAPSTHVSVQEFAAFKAMYEAALQQQGQQGQQGYGLTPEMGNHRLSELDANTAAAVAVAASHLQYGHGSLAAGYNNGVAFEQIREVPMEEEAHSRGWKDEDVAGGTRNVQADSR</sequence>
<dbReference type="Proteomes" id="UP001239445">
    <property type="component" value="Unassembled WGS sequence"/>
</dbReference>
<gene>
    <name evidence="3" type="ORF">QBC47DRAFT_407415</name>
</gene>
<feature type="region of interest" description="Disordered" evidence="1">
    <location>
        <begin position="356"/>
        <end position="380"/>
    </location>
</feature>
<reference evidence="3" key="1">
    <citation type="submission" date="2023-06" db="EMBL/GenBank/DDBJ databases">
        <title>Genome-scale phylogeny and comparative genomics of the fungal order Sordariales.</title>
        <authorList>
            <consortium name="Lawrence Berkeley National Laboratory"/>
            <person name="Hensen N."/>
            <person name="Bonometti L."/>
            <person name="Westerberg I."/>
            <person name="Brannstrom I.O."/>
            <person name="Guillou S."/>
            <person name="Cros-Aarteil S."/>
            <person name="Calhoun S."/>
            <person name="Haridas S."/>
            <person name="Kuo A."/>
            <person name="Mondo S."/>
            <person name="Pangilinan J."/>
            <person name="Riley R."/>
            <person name="Labutti K."/>
            <person name="Andreopoulos B."/>
            <person name="Lipzen A."/>
            <person name="Chen C."/>
            <person name="Yanf M."/>
            <person name="Daum C."/>
            <person name="Ng V."/>
            <person name="Clum A."/>
            <person name="Steindorff A."/>
            <person name="Ohm R."/>
            <person name="Martin F."/>
            <person name="Silar P."/>
            <person name="Natvig D."/>
            <person name="Lalanne C."/>
            <person name="Gautier V."/>
            <person name="Ament-Velasquez S.L."/>
            <person name="Kruys A."/>
            <person name="Hutchinson M.I."/>
            <person name="Powell A.J."/>
            <person name="Barry K."/>
            <person name="Miller A.N."/>
            <person name="Grigoriev I.V."/>
            <person name="Debuchy R."/>
            <person name="Gladieux P."/>
            <person name="Thoren M.H."/>
            <person name="Johannesson H."/>
        </authorList>
    </citation>
    <scope>NUCLEOTIDE SEQUENCE</scope>
    <source>
        <strain evidence="3">PSN4</strain>
    </source>
</reference>
<evidence type="ECO:0000313" key="3">
    <source>
        <dbReference type="EMBL" id="KAK1750185.1"/>
    </source>
</evidence>
<dbReference type="AlphaFoldDB" id="A0AAJ0B1X9"/>
<dbReference type="EMBL" id="MU839849">
    <property type="protein sequence ID" value="KAK1750185.1"/>
    <property type="molecule type" value="Genomic_DNA"/>
</dbReference>
<accession>A0AAJ0B1X9</accession>
<evidence type="ECO:0000313" key="4">
    <source>
        <dbReference type="Proteomes" id="UP001239445"/>
    </source>
</evidence>
<feature type="compositionally biased region" description="Basic and acidic residues" evidence="1">
    <location>
        <begin position="356"/>
        <end position="367"/>
    </location>
</feature>
<dbReference type="CDD" id="cd12087">
    <property type="entry name" value="TM_EGFR-like"/>
    <property type="match status" value="1"/>
</dbReference>
<evidence type="ECO:0000256" key="2">
    <source>
        <dbReference type="SAM" id="Phobius"/>
    </source>
</evidence>
<keyword evidence="2" id="KW-0812">Transmembrane</keyword>
<name>A0AAJ0B1X9_9PEZI</name>
<comment type="caution">
    <text evidence="3">The sequence shown here is derived from an EMBL/GenBank/DDBJ whole genome shotgun (WGS) entry which is preliminary data.</text>
</comment>
<evidence type="ECO:0000256" key="1">
    <source>
        <dbReference type="SAM" id="MobiDB-lite"/>
    </source>
</evidence>
<keyword evidence="2" id="KW-1133">Transmembrane helix</keyword>
<keyword evidence="4" id="KW-1185">Reference proteome</keyword>
<organism evidence="3 4">
    <name type="scientific">Echria macrotheca</name>
    <dbReference type="NCBI Taxonomy" id="438768"/>
    <lineage>
        <taxon>Eukaryota</taxon>
        <taxon>Fungi</taxon>
        <taxon>Dikarya</taxon>
        <taxon>Ascomycota</taxon>
        <taxon>Pezizomycotina</taxon>
        <taxon>Sordariomycetes</taxon>
        <taxon>Sordariomycetidae</taxon>
        <taxon>Sordariales</taxon>
        <taxon>Schizotheciaceae</taxon>
        <taxon>Echria</taxon>
    </lineage>
</organism>